<accession>A0A3S2XPK6</accession>
<gene>
    <name evidence="2" type="ORF">EOE48_07255</name>
</gene>
<dbReference type="AlphaFoldDB" id="A0A3S2XPK6"/>
<evidence type="ECO:0000313" key="2">
    <source>
        <dbReference type="EMBL" id="RVU19852.1"/>
    </source>
</evidence>
<organism evidence="2 3">
    <name type="scientific">Methylobacterium oryzihabitans</name>
    <dbReference type="NCBI Taxonomy" id="2499852"/>
    <lineage>
        <taxon>Bacteria</taxon>
        <taxon>Pseudomonadati</taxon>
        <taxon>Pseudomonadota</taxon>
        <taxon>Alphaproteobacteria</taxon>
        <taxon>Hyphomicrobiales</taxon>
        <taxon>Methylobacteriaceae</taxon>
        <taxon>Methylobacterium</taxon>
    </lineage>
</organism>
<comment type="caution">
    <text evidence="2">The sequence shown here is derived from an EMBL/GenBank/DDBJ whole genome shotgun (WGS) entry which is preliminary data.</text>
</comment>
<evidence type="ECO:0000256" key="1">
    <source>
        <dbReference type="SAM" id="SignalP"/>
    </source>
</evidence>
<feature type="chain" id="PRO_5018680700" evidence="1">
    <location>
        <begin position="26"/>
        <end position="159"/>
    </location>
</feature>
<sequence>MFQMTLATIAGAVLAAVLASAPALAQGADCSVIQKTLSERKDIVAKINASSQSKKVKMTPSQACTVFGKLQANGNEGLKWITANKDWCSIPDSFVEGFKADHTKVTGIHSKICAAAKQQAVMEKRAREQAAQNAAGGGGGGLLGGPGLTGSYRLPQGAL</sequence>
<keyword evidence="3" id="KW-1185">Reference proteome</keyword>
<keyword evidence="1" id="KW-0732">Signal</keyword>
<dbReference type="EMBL" id="SACP01000005">
    <property type="protein sequence ID" value="RVU19852.1"/>
    <property type="molecule type" value="Genomic_DNA"/>
</dbReference>
<dbReference type="RefSeq" id="WP_127728233.1">
    <property type="nucleotide sequence ID" value="NZ_SACP01000005.1"/>
</dbReference>
<dbReference type="OrthoDB" id="8019615at2"/>
<reference evidence="2 3" key="1">
    <citation type="submission" date="2019-01" db="EMBL/GenBank/DDBJ databases">
        <authorList>
            <person name="Chen W.-M."/>
        </authorList>
    </citation>
    <scope>NUCLEOTIDE SEQUENCE [LARGE SCALE GENOMIC DNA]</scope>
    <source>
        <strain evidence="2 3">TER-1</strain>
    </source>
</reference>
<proteinExistence type="predicted"/>
<protein>
    <submittedName>
        <fullName evidence="2">Uncharacterized protein</fullName>
    </submittedName>
</protein>
<evidence type="ECO:0000313" key="3">
    <source>
        <dbReference type="Proteomes" id="UP000286997"/>
    </source>
</evidence>
<name>A0A3S2XPK6_9HYPH</name>
<dbReference type="Proteomes" id="UP000286997">
    <property type="component" value="Unassembled WGS sequence"/>
</dbReference>
<feature type="signal peptide" evidence="1">
    <location>
        <begin position="1"/>
        <end position="25"/>
    </location>
</feature>